<dbReference type="GO" id="GO:0000160">
    <property type="term" value="P:phosphorelay signal transduction system"/>
    <property type="evidence" value="ECO:0007669"/>
    <property type="project" value="InterPro"/>
</dbReference>
<keyword evidence="1" id="KW-0238">DNA-binding</keyword>
<organism evidence="4 5">
    <name type="scientific">Usitatibacter palustris</name>
    <dbReference type="NCBI Taxonomy" id="2732487"/>
    <lineage>
        <taxon>Bacteria</taxon>
        <taxon>Pseudomonadati</taxon>
        <taxon>Pseudomonadota</taxon>
        <taxon>Betaproteobacteria</taxon>
        <taxon>Nitrosomonadales</taxon>
        <taxon>Usitatibacteraceae</taxon>
        <taxon>Usitatibacter</taxon>
    </lineage>
</organism>
<dbReference type="KEGG" id="upl:DSM104440_01031"/>
<dbReference type="InterPro" id="IPR039420">
    <property type="entry name" value="WalR-like"/>
</dbReference>
<feature type="domain" description="Response regulatory" evidence="3">
    <location>
        <begin position="20"/>
        <end position="136"/>
    </location>
</feature>
<dbReference type="InParanoid" id="A0A6M4H5L7"/>
<dbReference type="GO" id="GO:0050568">
    <property type="term" value="F:protein-glutamine glutaminase activity"/>
    <property type="evidence" value="ECO:0007669"/>
    <property type="project" value="UniProtKB-EC"/>
</dbReference>
<accession>A0A6M4H5L7</accession>
<evidence type="ECO:0000259" key="3">
    <source>
        <dbReference type="PROSITE" id="PS50110"/>
    </source>
</evidence>
<dbReference type="InterPro" id="IPR058245">
    <property type="entry name" value="NreC/VraR/RcsB-like_REC"/>
</dbReference>
<dbReference type="Pfam" id="PF00072">
    <property type="entry name" value="Response_reg"/>
    <property type="match status" value="1"/>
</dbReference>
<keyword evidence="2" id="KW-0597">Phosphoprotein</keyword>
<protein>
    <submittedName>
        <fullName evidence="4">Protein-glutamate methylesterase/protein-glutamine glutaminase</fullName>
        <ecNumber evidence="4">3.5.1.44</ecNumber>
    </submittedName>
</protein>
<dbReference type="PANTHER" id="PTHR43214">
    <property type="entry name" value="TWO-COMPONENT RESPONSE REGULATOR"/>
    <property type="match status" value="1"/>
</dbReference>
<dbReference type="CDD" id="cd17535">
    <property type="entry name" value="REC_NarL-like"/>
    <property type="match status" value="1"/>
</dbReference>
<dbReference type="Gene3D" id="3.40.50.2300">
    <property type="match status" value="1"/>
</dbReference>
<reference evidence="4 5" key="1">
    <citation type="submission" date="2020-04" db="EMBL/GenBank/DDBJ databases">
        <title>Usitatibacter rugosus gen. nov., sp. nov. and Usitatibacter palustris sp. nov., novel members of Usitatibacteraceae fam. nov. within the order Nitrosomonadales isolated from soil.</title>
        <authorList>
            <person name="Huber K.J."/>
            <person name="Neumann-Schaal M."/>
            <person name="Geppert A."/>
            <person name="Luckner M."/>
            <person name="Wanner G."/>
            <person name="Overmann J."/>
        </authorList>
    </citation>
    <scope>NUCLEOTIDE SEQUENCE [LARGE SCALE GENOMIC DNA]</scope>
    <source>
        <strain evidence="4 5">Swamp67</strain>
    </source>
</reference>
<evidence type="ECO:0000313" key="5">
    <source>
        <dbReference type="Proteomes" id="UP000503096"/>
    </source>
</evidence>
<name>A0A6M4H5L7_9PROT</name>
<feature type="modified residue" description="4-aspartylphosphate" evidence="2">
    <location>
        <position position="71"/>
    </location>
</feature>
<dbReference type="SMART" id="SM00448">
    <property type="entry name" value="REC"/>
    <property type="match status" value="1"/>
</dbReference>
<dbReference type="EMBL" id="CP053073">
    <property type="protein sequence ID" value="QJR14238.1"/>
    <property type="molecule type" value="Genomic_DNA"/>
</dbReference>
<evidence type="ECO:0000313" key="4">
    <source>
        <dbReference type="EMBL" id="QJR14238.1"/>
    </source>
</evidence>
<dbReference type="AlphaFoldDB" id="A0A6M4H5L7"/>
<evidence type="ECO:0000256" key="1">
    <source>
        <dbReference type="ARBA" id="ARBA00023125"/>
    </source>
</evidence>
<dbReference type="SUPFAM" id="SSF52172">
    <property type="entry name" value="CheY-like"/>
    <property type="match status" value="1"/>
</dbReference>
<dbReference type="Proteomes" id="UP000503096">
    <property type="component" value="Chromosome"/>
</dbReference>
<evidence type="ECO:0000256" key="2">
    <source>
        <dbReference type="PROSITE-ProRule" id="PRU00169"/>
    </source>
</evidence>
<keyword evidence="5" id="KW-1185">Reference proteome</keyword>
<dbReference type="InterPro" id="IPR011006">
    <property type="entry name" value="CheY-like_superfamily"/>
</dbReference>
<dbReference type="InterPro" id="IPR001789">
    <property type="entry name" value="Sig_transdc_resp-reg_receiver"/>
</dbReference>
<sequence>MGARPARDDSGAMNSATRTSVYIVDDSPAIRSRLTEMLSRMDQVTVVGEAGSARDAVEAILRLRPHSVLLDLNLLGVSGMEVLRAVHERAPEVEFIVLTNHSEPQYRRACTAAGARYFLDKTSEFDRVPDVIAKIAALRH</sequence>
<gene>
    <name evidence="4" type="primary">cheB_1</name>
    <name evidence="4" type="ORF">DSM104440_01031</name>
</gene>
<dbReference type="EC" id="3.5.1.44" evidence="4"/>
<keyword evidence="4" id="KW-0378">Hydrolase</keyword>
<dbReference type="PROSITE" id="PS50110">
    <property type="entry name" value="RESPONSE_REGULATORY"/>
    <property type="match status" value="1"/>
</dbReference>
<proteinExistence type="predicted"/>
<dbReference type="GO" id="GO:0003677">
    <property type="term" value="F:DNA binding"/>
    <property type="evidence" value="ECO:0007669"/>
    <property type="project" value="UniProtKB-KW"/>
</dbReference>